<dbReference type="SUPFAM" id="SSF54593">
    <property type="entry name" value="Glyoxalase/Bleomycin resistance protein/Dihydroxybiphenyl dioxygenase"/>
    <property type="match status" value="1"/>
</dbReference>
<dbReference type="AlphaFoldDB" id="A0A7W6DJF7"/>
<evidence type="ECO:0000313" key="2">
    <source>
        <dbReference type="EMBL" id="MBB3984381.1"/>
    </source>
</evidence>
<dbReference type="Proteomes" id="UP000541426">
    <property type="component" value="Unassembled WGS sequence"/>
</dbReference>
<dbReference type="EMBL" id="JACIEJ010000002">
    <property type="protein sequence ID" value="MBB3984381.1"/>
    <property type="molecule type" value="Genomic_DNA"/>
</dbReference>
<dbReference type="InterPro" id="IPR028973">
    <property type="entry name" value="PhnB-like"/>
</dbReference>
<comment type="caution">
    <text evidence="2">The sequence shown here is derived from an EMBL/GenBank/DDBJ whole genome shotgun (WGS) entry which is preliminary data.</text>
</comment>
<keyword evidence="3" id="KW-1185">Reference proteome</keyword>
<dbReference type="Pfam" id="PF06983">
    <property type="entry name" value="3-dmu-9_3-mt"/>
    <property type="match status" value="1"/>
</dbReference>
<dbReference type="PANTHER" id="PTHR33990:SF1">
    <property type="entry name" value="PROTEIN YJDN"/>
    <property type="match status" value="1"/>
</dbReference>
<dbReference type="InterPro" id="IPR029068">
    <property type="entry name" value="Glyas_Bleomycin-R_OHBP_Dase"/>
</dbReference>
<name>A0A7W6DJF7_9RHOB</name>
<accession>A0A7W6DJF7</accession>
<dbReference type="RefSeq" id="WP_183963018.1">
    <property type="nucleotide sequence ID" value="NZ_BAABBZ010000014.1"/>
</dbReference>
<proteinExistence type="predicted"/>
<dbReference type="PANTHER" id="PTHR33990">
    <property type="entry name" value="PROTEIN YJDN-RELATED"/>
    <property type="match status" value="1"/>
</dbReference>
<protein>
    <submittedName>
        <fullName evidence="2">PhnB protein</fullName>
    </submittedName>
</protein>
<dbReference type="CDD" id="cd06588">
    <property type="entry name" value="PhnB_like"/>
    <property type="match status" value="1"/>
</dbReference>
<evidence type="ECO:0000259" key="1">
    <source>
        <dbReference type="Pfam" id="PF06983"/>
    </source>
</evidence>
<sequence length="132" mass="14324">MKVHPYLTFDGTTAEAMTFYQAALGGELTMMMYSDMPSGADIPEGAGEKVAHARLELENIILQASDRLDGSGAGFKGFDLQIDLSDVEKGRALFDALAEGGDILMPYGDVFWARAFGTLRDKFGVPWMIHVG</sequence>
<feature type="domain" description="PhnB-like" evidence="1">
    <location>
        <begin position="2"/>
        <end position="129"/>
    </location>
</feature>
<dbReference type="Gene3D" id="3.10.180.10">
    <property type="entry name" value="2,3-Dihydroxybiphenyl 1,2-Dioxygenase, domain 1"/>
    <property type="match status" value="1"/>
</dbReference>
<organism evidence="2 3">
    <name type="scientific">Sagittula marina</name>
    <dbReference type="NCBI Taxonomy" id="943940"/>
    <lineage>
        <taxon>Bacteria</taxon>
        <taxon>Pseudomonadati</taxon>
        <taxon>Pseudomonadota</taxon>
        <taxon>Alphaproteobacteria</taxon>
        <taxon>Rhodobacterales</taxon>
        <taxon>Roseobacteraceae</taxon>
        <taxon>Sagittula</taxon>
    </lineage>
</organism>
<evidence type="ECO:0000313" key="3">
    <source>
        <dbReference type="Proteomes" id="UP000541426"/>
    </source>
</evidence>
<gene>
    <name evidence="2" type="ORF">GGQ68_000697</name>
</gene>
<reference evidence="2 3" key="1">
    <citation type="submission" date="2020-08" db="EMBL/GenBank/DDBJ databases">
        <title>Genomic Encyclopedia of Type Strains, Phase IV (KMG-IV): sequencing the most valuable type-strain genomes for metagenomic binning, comparative biology and taxonomic classification.</title>
        <authorList>
            <person name="Goeker M."/>
        </authorList>
    </citation>
    <scope>NUCLEOTIDE SEQUENCE [LARGE SCALE GENOMIC DNA]</scope>
    <source>
        <strain evidence="2 3">DSM 102235</strain>
    </source>
</reference>